<feature type="compositionally biased region" description="Low complexity" evidence="8">
    <location>
        <begin position="366"/>
        <end position="391"/>
    </location>
</feature>
<evidence type="ECO:0000313" key="10">
    <source>
        <dbReference type="EMBL" id="OPX42652.1"/>
    </source>
</evidence>
<evidence type="ECO:0000256" key="9">
    <source>
        <dbReference type="SAM" id="Phobius"/>
    </source>
</evidence>
<keyword evidence="4" id="KW-0309">Germination</keyword>
<dbReference type="EMBL" id="MZGX01000026">
    <property type="protein sequence ID" value="OPX42652.1"/>
    <property type="molecule type" value="Genomic_DNA"/>
</dbReference>
<dbReference type="Proteomes" id="UP000191554">
    <property type="component" value="Unassembled WGS sequence"/>
</dbReference>
<feature type="transmembrane region" description="Helical" evidence="9">
    <location>
        <begin position="217"/>
        <end position="238"/>
    </location>
</feature>
<comment type="subcellular location">
    <subcellularLocation>
        <location evidence="1">Membrane</location>
        <topology evidence="1">Multi-pass membrane protein</topology>
    </subcellularLocation>
</comment>
<comment type="similarity">
    <text evidence="2">Belongs to the amino acid-polyamine-organocation (APC) superfamily. Spore germination protein (SGP) (TC 2.A.3.9) family.</text>
</comment>
<keyword evidence="6 9" id="KW-1133">Transmembrane helix</keyword>
<keyword evidence="3" id="KW-0813">Transport</keyword>
<feature type="transmembrane region" description="Helical" evidence="9">
    <location>
        <begin position="112"/>
        <end position="133"/>
    </location>
</feature>
<keyword evidence="5 9" id="KW-0812">Transmembrane</keyword>
<dbReference type="STRING" id="48256.CLHUN_34740"/>
<dbReference type="PANTHER" id="PTHR34975">
    <property type="entry name" value="SPORE GERMINATION PROTEIN A2"/>
    <property type="match status" value="1"/>
</dbReference>
<protein>
    <submittedName>
        <fullName evidence="10">Spore germination protein YndE</fullName>
    </submittedName>
</protein>
<dbReference type="OrthoDB" id="1675410at2"/>
<reference evidence="10 11" key="1">
    <citation type="submission" date="2017-03" db="EMBL/GenBank/DDBJ databases">
        <title>Genome sequence of Clostridium hungatei DSM 14427.</title>
        <authorList>
            <person name="Poehlein A."/>
            <person name="Daniel R."/>
        </authorList>
    </citation>
    <scope>NUCLEOTIDE SEQUENCE [LARGE SCALE GENOMIC DNA]</scope>
    <source>
        <strain evidence="10 11">DSM 14427</strain>
    </source>
</reference>
<feature type="transmembrane region" description="Helical" evidence="9">
    <location>
        <begin position="335"/>
        <end position="356"/>
    </location>
</feature>
<comment type="caution">
    <text evidence="10">The sequence shown here is derived from an EMBL/GenBank/DDBJ whole genome shotgun (WGS) entry which is preliminary data.</text>
</comment>
<evidence type="ECO:0000256" key="1">
    <source>
        <dbReference type="ARBA" id="ARBA00004141"/>
    </source>
</evidence>
<accession>A0A1V4SFF7</accession>
<proteinExistence type="inferred from homology"/>
<name>A0A1V4SFF7_RUMHU</name>
<sequence length="398" mass="44180">MKNKQKQLVSSTEIWAAMLIYITADAMTAPIGGQAGNMSWFSILIAIVVSLGITWVYSQLADKNSGKSITGIAEGLMGKWFGKVIAFVYGWFSLELSSYNLKNNWQMTSIVALPNTPIIIIAILAMILVIWIAYGGIETIGRLSLIYIPALIAFLGIAFLLLSRDFNIKNFLPIIEVDWRKIFYASFQVTTLPLLLSIVFVMIFPSINKKGNVKKPALYAILTGGFLIFLADVLYVLVLGPLVPNLTYPGYTTFSYVEAADFLDRAEIVLYSLFISISIIEISISLYVAALCFADLFGLKNYRILLIPLGFLTLEQSLFIVKNHSDHISLAQYGWPWYAIIFQFLIPLFLLIVSAFKKGKEPGKGNSNTNANTNENENVNTNTNPNTIGNKTETESGN</sequence>
<evidence type="ECO:0000256" key="5">
    <source>
        <dbReference type="ARBA" id="ARBA00022692"/>
    </source>
</evidence>
<dbReference type="NCBIfam" id="TIGR00912">
    <property type="entry name" value="2A0309"/>
    <property type="match status" value="1"/>
</dbReference>
<gene>
    <name evidence="10" type="primary">yndE_5</name>
    <name evidence="10" type="ORF">CLHUN_34740</name>
</gene>
<keyword evidence="7 9" id="KW-0472">Membrane</keyword>
<dbReference type="PANTHER" id="PTHR34975:SF2">
    <property type="entry name" value="SPORE GERMINATION PROTEIN A2"/>
    <property type="match status" value="1"/>
</dbReference>
<evidence type="ECO:0000256" key="6">
    <source>
        <dbReference type="ARBA" id="ARBA00022989"/>
    </source>
</evidence>
<feature type="transmembrane region" description="Helical" evidence="9">
    <location>
        <begin position="12"/>
        <end position="32"/>
    </location>
</feature>
<feature type="region of interest" description="Disordered" evidence="8">
    <location>
        <begin position="362"/>
        <end position="398"/>
    </location>
</feature>
<keyword evidence="11" id="KW-1185">Reference proteome</keyword>
<organism evidence="10 11">
    <name type="scientific">Ruminiclostridium hungatei</name>
    <name type="common">Clostridium hungatei</name>
    <dbReference type="NCBI Taxonomy" id="48256"/>
    <lineage>
        <taxon>Bacteria</taxon>
        <taxon>Bacillati</taxon>
        <taxon>Bacillota</taxon>
        <taxon>Clostridia</taxon>
        <taxon>Eubacteriales</taxon>
        <taxon>Oscillospiraceae</taxon>
        <taxon>Ruminiclostridium</taxon>
    </lineage>
</organism>
<feature type="transmembrane region" description="Helical" evidence="9">
    <location>
        <begin position="304"/>
        <end position="323"/>
    </location>
</feature>
<dbReference type="InterPro" id="IPR004761">
    <property type="entry name" value="Spore_GerAB"/>
</dbReference>
<evidence type="ECO:0000256" key="8">
    <source>
        <dbReference type="SAM" id="MobiDB-lite"/>
    </source>
</evidence>
<evidence type="ECO:0000256" key="3">
    <source>
        <dbReference type="ARBA" id="ARBA00022448"/>
    </source>
</evidence>
<evidence type="ECO:0000256" key="4">
    <source>
        <dbReference type="ARBA" id="ARBA00022544"/>
    </source>
</evidence>
<dbReference type="RefSeq" id="WP_080065897.1">
    <property type="nucleotide sequence ID" value="NZ_MZGX01000026.1"/>
</dbReference>
<evidence type="ECO:0000313" key="11">
    <source>
        <dbReference type="Proteomes" id="UP000191554"/>
    </source>
</evidence>
<feature type="transmembrane region" description="Helical" evidence="9">
    <location>
        <begin position="145"/>
        <end position="162"/>
    </location>
</feature>
<feature type="transmembrane region" description="Helical" evidence="9">
    <location>
        <begin position="182"/>
        <end position="205"/>
    </location>
</feature>
<feature type="transmembrane region" description="Helical" evidence="9">
    <location>
        <begin position="69"/>
        <end position="92"/>
    </location>
</feature>
<feature type="transmembrane region" description="Helical" evidence="9">
    <location>
        <begin position="38"/>
        <end position="57"/>
    </location>
</feature>
<evidence type="ECO:0000256" key="7">
    <source>
        <dbReference type="ARBA" id="ARBA00023136"/>
    </source>
</evidence>
<dbReference type="AlphaFoldDB" id="A0A1V4SFF7"/>
<dbReference type="Pfam" id="PF03845">
    <property type="entry name" value="Spore_permease"/>
    <property type="match status" value="1"/>
</dbReference>
<evidence type="ECO:0000256" key="2">
    <source>
        <dbReference type="ARBA" id="ARBA00007998"/>
    </source>
</evidence>
<dbReference type="GO" id="GO:0016020">
    <property type="term" value="C:membrane"/>
    <property type="evidence" value="ECO:0007669"/>
    <property type="project" value="UniProtKB-SubCell"/>
</dbReference>
<dbReference type="GO" id="GO:0009847">
    <property type="term" value="P:spore germination"/>
    <property type="evidence" value="ECO:0007669"/>
    <property type="project" value="InterPro"/>
</dbReference>
<feature type="transmembrane region" description="Helical" evidence="9">
    <location>
        <begin position="268"/>
        <end position="292"/>
    </location>
</feature>